<evidence type="ECO:0000256" key="1">
    <source>
        <dbReference type="SAM" id="Phobius"/>
    </source>
</evidence>
<protein>
    <submittedName>
        <fullName evidence="2">Uncharacterized protein</fullName>
    </submittedName>
</protein>
<proteinExistence type="predicted"/>
<organism evidence="2 3">
    <name type="scientific">Aliarcobacter butzleri L348</name>
    <dbReference type="NCBI Taxonomy" id="1447256"/>
    <lineage>
        <taxon>Bacteria</taxon>
        <taxon>Pseudomonadati</taxon>
        <taxon>Campylobacterota</taxon>
        <taxon>Epsilonproteobacteria</taxon>
        <taxon>Campylobacterales</taxon>
        <taxon>Arcobacteraceae</taxon>
        <taxon>Aliarcobacter</taxon>
    </lineage>
</organism>
<feature type="transmembrane region" description="Helical" evidence="1">
    <location>
        <begin position="286"/>
        <end position="304"/>
    </location>
</feature>
<sequence length="522" mass="61234">MFTKESLYINVIKYNNQLKLEYKKLRNDEVIKSDNSTFLVDNDILPQNIVQKINTLQKEDDFSYISTLLLSDTTKLIPKSLSSKIKDCEIVEFNKDYDIVVLKTTLFETQNYFGKTGIDYIYSAFHIMNQHIERNKSKNELLFFIYNNKAFVLIVDKLGNIVYNETIDLLTFDSVKRTHFYEDDLEGQKLFDELYFLELTQTIQKILDDLYSKRKDEVFVQKVSILHVLKILTKEQLSQLSQELLLKVDDYSVNVDEEIFKLAKQKDSKNSFIKHRKKKKRKDPRYIFLIILLTLLSLGFYKIYSTIDFNPILEKFNIKIGHQKVLESLPNHVILNDKIKKRVKAIFDSVPNNVAVKEVNIDENNLELKVFSIQEENLNLLNLALNSLYANNESKIITPNAKTNFDAVVVSKNEIEINTEYDNSTKDYLTDEQFNIESVTEQLKILMPETAIVKYIETIDAKKVEVFSYKVAILITEPNEFFELINKLNEELYSINLKYPISFKRTDNGIEVEFNLEFNQLK</sequence>
<dbReference type="AlphaFoldDB" id="A0A0G9K7Z2"/>
<accession>A0A0G9K7Z2</accession>
<keyword evidence="1" id="KW-0472">Membrane</keyword>
<dbReference type="EMBL" id="JAIQ01000085">
    <property type="protein sequence ID" value="KLE00343.1"/>
    <property type="molecule type" value="Genomic_DNA"/>
</dbReference>
<gene>
    <name evidence="2" type="ORF">AA20_05825</name>
</gene>
<keyword evidence="1" id="KW-0812">Transmembrane</keyword>
<evidence type="ECO:0000313" key="2">
    <source>
        <dbReference type="EMBL" id="KLE00343.1"/>
    </source>
</evidence>
<evidence type="ECO:0000313" key="3">
    <source>
        <dbReference type="Proteomes" id="UP000035514"/>
    </source>
</evidence>
<dbReference type="RefSeq" id="WP_046996651.1">
    <property type="nucleotide sequence ID" value="NZ_JAIQ01000085.1"/>
</dbReference>
<name>A0A0G9K7Z2_9BACT</name>
<dbReference type="Proteomes" id="UP000035514">
    <property type="component" value="Unassembled WGS sequence"/>
</dbReference>
<dbReference type="PATRIC" id="fig|1447256.3.peg.1134"/>
<reference evidence="2 3" key="1">
    <citation type="submission" date="2014-01" db="EMBL/GenBank/DDBJ databases">
        <title>Development of a Comparative Genomic Fingerprinting Assay for High Resolution Genotyping of Arcobacter butzleri.</title>
        <authorList>
            <person name="Webb A.L."/>
            <person name="Inglis G.D."/>
            <person name="Kruczkiewicz P."/>
            <person name="Selinger L.B."/>
            <person name="Taboada E.N."/>
        </authorList>
    </citation>
    <scope>NUCLEOTIDE SEQUENCE [LARGE SCALE GENOMIC DNA]</scope>
    <source>
        <strain evidence="2 3">L348</strain>
    </source>
</reference>
<keyword evidence="1" id="KW-1133">Transmembrane helix</keyword>
<comment type="caution">
    <text evidence="2">The sequence shown here is derived from an EMBL/GenBank/DDBJ whole genome shotgun (WGS) entry which is preliminary data.</text>
</comment>